<dbReference type="AlphaFoldDB" id="A0A8B8PVJ6"/>
<dbReference type="PANTHER" id="PTHR31623">
    <property type="entry name" value="F21J9.9"/>
    <property type="match status" value="1"/>
</dbReference>
<dbReference type="Gene3D" id="3.30.559.10">
    <property type="entry name" value="Chloramphenicol acetyltransferase-like domain"/>
    <property type="match status" value="1"/>
</dbReference>
<organism evidence="4 5">
    <name type="scientific">Rhodamnia argentea</name>
    <dbReference type="NCBI Taxonomy" id="178133"/>
    <lineage>
        <taxon>Eukaryota</taxon>
        <taxon>Viridiplantae</taxon>
        <taxon>Streptophyta</taxon>
        <taxon>Embryophyta</taxon>
        <taxon>Tracheophyta</taxon>
        <taxon>Spermatophyta</taxon>
        <taxon>Magnoliopsida</taxon>
        <taxon>eudicotyledons</taxon>
        <taxon>Gunneridae</taxon>
        <taxon>Pentapetalae</taxon>
        <taxon>rosids</taxon>
        <taxon>malvids</taxon>
        <taxon>Myrtales</taxon>
        <taxon>Myrtaceae</taxon>
        <taxon>Myrtoideae</taxon>
        <taxon>Myrteae</taxon>
        <taxon>Australasian group</taxon>
        <taxon>Rhodamnia</taxon>
    </lineage>
</organism>
<evidence type="ECO:0000256" key="3">
    <source>
        <dbReference type="ARBA" id="ARBA00023315"/>
    </source>
</evidence>
<gene>
    <name evidence="5" type="primary">LOC115746627</name>
    <name evidence="6" type="synonym">LOC125315298</name>
</gene>
<protein>
    <submittedName>
        <fullName evidence="5 6">Acetyl-CoA-benzylalcohol acetyltransferase-like</fullName>
    </submittedName>
</protein>
<keyword evidence="2" id="KW-0808">Transferase</keyword>
<comment type="similarity">
    <text evidence="1">Belongs to the plant acyltransferase family.</text>
</comment>
<evidence type="ECO:0000313" key="6">
    <source>
        <dbReference type="RefSeq" id="XP_048135706.1"/>
    </source>
</evidence>
<dbReference type="Pfam" id="PF02458">
    <property type="entry name" value="Transferase"/>
    <property type="match status" value="1"/>
</dbReference>
<dbReference type="GeneID" id="115746627"/>
<proteinExistence type="inferred from homology"/>
<evidence type="ECO:0000256" key="1">
    <source>
        <dbReference type="ARBA" id="ARBA00009861"/>
    </source>
</evidence>
<evidence type="ECO:0000313" key="5">
    <source>
        <dbReference type="RefSeq" id="XP_030538317.1"/>
    </source>
</evidence>
<dbReference type="PANTHER" id="PTHR31623:SF83">
    <property type="entry name" value="ACETYL-COA-BENZYLALCOHOL ACETYLTRANSFERASE-LIKE"/>
    <property type="match status" value="1"/>
</dbReference>
<sequence length="223" mass="25016">MSRFRFSSNSISKLKAQARQYAKDSMANDFQLSRVEVVSALISRALVDVDQHRRGEQRVFVVYMTVNLRRKINLAIPANSCGNLFALMFARSDPPIVGESKLEFNGMVNLIRHMIADAKTKYAMVGDGEELCSMVGTSLTELAKTWCTGEECLINFTSWCLFRLYENDFGWGRPVLVSNTPVNLGSIVLIDDEESGGIDAWITVNEDEMILLKQDPEILAFTS</sequence>
<dbReference type="Proteomes" id="UP000827889">
    <property type="component" value="Chromosome 5"/>
</dbReference>
<dbReference type="OrthoDB" id="1932220at2759"/>
<keyword evidence="3" id="KW-0012">Acyltransferase</keyword>
<reference evidence="5" key="1">
    <citation type="submission" date="2025-04" db="UniProtKB">
        <authorList>
            <consortium name="RefSeq"/>
        </authorList>
    </citation>
    <scope>IDENTIFICATION</scope>
    <source>
        <tissue evidence="6">Leaf</tissue>
    </source>
</reference>
<evidence type="ECO:0000313" key="4">
    <source>
        <dbReference type="Proteomes" id="UP000827889"/>
    </source>
</evidence>
<dbReference type="InterPro" id="IPR023213">
    <property type="entry name" value="CAT-like_dom_sf"/>
</dbReference>
<dbReference type="KEGG" id="rarg:115746627"/>
<dbReference type="RefSeq" id="XP_030538317.1">
    <property type="nucleotide sequence ID" value="XM_030682457.1"/>
</dbReference>
<name>A0A8B8PVJ6_9MYRT</name>
<evidence type="ECO:0000256" key="2">
    <source>
        <dbReference type="ARBA" id="ARBA00022679"/>
    </source>
</evidence>
<keyword evidence="4" id="KW-1185">Reference proteome</keyword>
<dbReference type="GO" id="GO:0016746">
    <property type="term" value="F:acyltransferase activity"/>
    <property type="evidence" value="ECO:0007669"/>
    <property type="project" value="UniProtKB-KW"/>
</dbReference>
<dbReference type="RefSeq" id="XP_048135706.1">
    <property type="nucleotide sequence ID" value="XM_048279749.1"/>
</dbReference>
<accession>A0A8B8PVJ6</accession>